<reference evidence="2" key="1">
    <citation type="journal article" date="2014" name="Front. Microbiol.">
        <title>High frequency of phylogenetically diverse reductive dehalogenase-homologous genes in deep subseafloor sedimentary metagenomes.</title>
        <authorList>
            <person name="Kawai M."/>
            <person name="Futagami T."/>
            <person name="Toyoda A."/>
            <person name="Takaki Y."/>
            <person name="Nishi S."/>
            <person name="Hori S."/>
            <person name="Arai W."/>
            <person name="Tsubouchi T."/>
            <person name="Morono Y."/>
            <person name="Uchiyama I."/>
            <person name="Ito T."/>
            <person name="Fujiyama A."/>
            <person name="Inagaki F."/>
            <person name="Takami H."/>
        </authorList>
    </citation>
    <scope>NUCLEOTIDE SEQUENCE</scope>
    <source>
        <strain evidence="2">Expedition CK06-06</strain>
    </source>
</reference>
<dbReference type="SUPFAM" id="SSF49265">
    <property type="entry name" value="Fibronectin type III"/>
    <property type="match status" value="1"/>
</dbReference>
<dbReference type="Gene3D" id="2.60.40.10">
    <property type="entry name" value="Immunoglobulins"/>
    <property type="match status" value="1"/>
</dbReference>
<feature type="domain" description="Fibronectin type-III" evidence="1">
    <location>
        <begin position="30"/>
        <end position="123"/>
    </location>
</feature>
<dbReference type="EMBL" id="BARU01013891">
    <property type="protein sequence ID" value="GAH42058.1"/>
    <property type="molecule type" value="Genomic_DNA"/>
</dbReference>
<feature type="non-terminal residue" evidence="2">
    <location>
        <position position="1"/>
    </location>
</feature>
<sequence>LKIARYDFHDTRPSTDYQIKVDMVKVNILPPDPPPNVEVDQGIHHIYFTWDTPEDYGVPITHYTVYRGLIEGGVKEFLGISTANYYNDTTATINVRYYYVISATNIVEEGANSSEVSGKAYDQPFIEFLDPIDGDTIIFPYNKTDQFAHWVTFDFKYDWVELDDAELVIGVVNHGSVWDKNR</sequence>
<accession>X1H9S4</accession>
<dbReference type="PROSITE" id="PS50853">
    <property type="entry name" value="FN3"/>
    <property type="match status" value="1"/>
</dbReference>
<evidence type="ECO:0000259" key="1">
    <source>
        <dbReference type="PROSITE" id="PS50853"/>
    </source>
</evidence>
<proteinExistence type="predicted"/>
<comment type="caution">
    <text evidence="2">The sequence shown here is derived from an EMBL/GenBank/DDBJ whole genome shotgun (WGS) entry which is preliminary data.</text>
</comment>
<gene>
    <name evidence="2" type="ORF">S03H2_24827</name>
</gene>
<name>X1H9S4_9ZZZZ</name>
<dbReference type="InterPro" id="IPR013783">
    <property type="entry name" value="Ig-like_fold"/>
</dbReference>
<feature type="non-terminal residue" evidence="2">
    <location>
        <position position="182"/>
    </location>
</feature>
<protein>
    <recommendedName>
        <fullName evidence="1">Fibronectin type-III domain-containing protein</fullName>
    </recommendedName>
</protein>
<dbReference type="CDD" id="cd00063">
    <property type="entry name" value="FN3"/>
    <property type="match status" value="1"/>
</dbReference>
<dbReference type="InterPro" id="IPR036116">
    <property type="entry name" value="FN3_sf"/>
</dbReference>
<evidence type="ECO:0000313" key="2">
    <source>
        <dbReference type="EMBL" id="GAH42058.1"/>
    </source>
</evidence>
<dbReference type="AlphaFoldDB" id="X1H9S4"/>
<organism evidence="2">
    <name type="scientific">marine sediment metagenome</name>
    <dbReference type="NCBI Taxonomy" id="412755"/>
    <lineage>
        <taxon>unclassified sequences</taxon>
        <taxon>metagenomes</taxon>
        <taxon>ecological metagenomes</taxon>
    </lineage>
</organism>
<dbReference type="InterPro" id="IPR003961">
    <property type="entry name" value="FN3_dom"/>
</dbReference>